<keyword evidence="9" id="KW-0418">Kinase</keyword>
<dbReference type="EC" id="2.7.13.3" evidence="3"/>
<evidence type="ECO:0000256" key="6">
    <source>
        <dbReference type="ARBA" id="ARBA00022679"/>
    </source>
</evidence>
<evidence type="ECO:0000256" key="7">
    <source>
        <dbReference type="ARBA" id="ARBA00022692"/>
    </source>
</evidence>
<feature type="transmembrane region" description="Helical" evidence="13">
    <location>
        <begin position="291"/>
        <end position="315"/>
    </location>
</feature>
<comment type="caution">
    <text evidence="15">The sequence shown here is derived from an EMBL/GenBank/DDBJ whole genome shotgun (WGS) entry which is preliminary data.</text>
</comment>
<dbReference type="Pfam" id="PF02743">
    <property type="entry name" value="dCache_1"/>
    <property type="match status" value="1"/>
</dbReference>
<keyword evidence="12 13" id="KW-0472">Membrane</keyword>
<dbReference type="OrthoDB" id="9812260at2"/>
<evidence type="ECO:0000313" key="16">
    <source>
        <dbReference type="Proteomes" id="UP000019486"/>
    </source>
</evidence>
<dbReference type="InterPro" id="IPR033479">
    <property type="entry name" value="dCache_1"/>
</dbReference>
<gene>
    <name evidence="15" type="ORF">N825_18145</name>
</gene>
<dbReference type="InterPro" id="IPR003594">
    <property type="entry name" value="HATPase_dom"/>
</dbReference>
<dbReference type="Gene3D" id="3.30.565.10">
    <property type="entry name" value="Histidine kinase-like ATPase, C-terminal domain"/>
    <property type="match status" value="1"/>
</dbReference>
<evidence type="ECO:0000256" key="12">
    <source>
        <dbReference type="ARBA" id="ARBA00023136"/>
    </source>
</evidence>
<evidence type="ECO:0000256" key="11">
    <source>
        <dbReference type="ARBA" id="ARBA00022989"/>
    </source>
</evidence>
<comment type="subcellular location">
    <subcellularLocation>
        <location evidence="2">Cell membrane</location>
        <topology evidence="2">Multi-pass membrane protein</topology>
    </subcellularLocation>
</comment>
<keyword evidence="16" id="KW-1185">Reference proteome</keyword>
<dbReference type="PANTHER" id="PTHR41523:SF8">
    <property type="entry name" value="ETHYLENE RESPONSE SENSOR PROTEIN"/>
    <property type="match status" value="1"/>
</dbReference>
<feature type="domain" description="Histidine kinase" evidence="14">
    <location>
        <begin position="386"/>
        <end position="580"/>
    </location>
</feature>
<dbReference type="PANTHER" id="PTHR41523">
    <property type="entry name" value="TWO-COMPONENT SYSTEM SENSOR PROTEIN"/>
    <property type="match status" value="1"/>
</dbReference>
<dbReference type="InterPro" id="IPR005467">
    <property type="entry name" value="His_kinase_dom"/>
</dbReference>
<dbReference type="GO" id="GO:0004673">
    <property type="term" value="F:protein histidine kinase activity"/>
    <property type="evidence" value="ECO:0007669"/>
    <property type="project" value="UniProtKB-EC"/>
</dbReference>
<keyword evidence="6" id="KW-0808">Transferase</keyword>
<dbReference type="PROSITE" id="PS50109">
    <property type="entry name" value="HIS_KIN"/>
    <property type="match status" value="1"/>
</dbReference>
<dbReference type="GO" id="GO:0005886">
    <property type="term" value="C:plasma membrane"/>
    <property type="evidence" value="ECO:0007669"/>
    <property type="project" value="UniProtKB-SubCell"/>
</dbReference>
<dbReference type="STRING" id="1385369.N825_18145"/>
<evidence type="ECO:0000259" key="14">
    <source>
        <dbReference type="PROSITE" id="PS50109"/>
    </source>
</evidence>
<dbReference type="Pfam" id="PF07568">
    <property type="entry name" value="HisKA_2"/>
    <property type="match status" value="1"/>
</dbReference>
<dbReference type="SMART" id="SM00387">
    <property type="entry name" value="HATPase_c"/>
    <property type="match status" value="1"/>
</dbReference>
<proteinExistence type="predicted"/>
<keyword evidence="7 13" id="KW-0812">Transmembrane</keyword>
<evidence type="ECO:0000256" key="9">
    <source>
        <dbReference type="ARBA" id="ARBA00022777"/>
    </source>
</evidence>
<protein>
    <recommendedName>
        <fullName evidence="3">histidine kinase</fullName>
        <ecNumber evidence="3">2.7.13.3</ecNumber>
    </recommendedName>
</protein>
<dbReference type="Pfam" id="PF02518">
    <property type="entry name" value="HATPase_c"/>
    <property type="match status" value="1"/>
</dbReference>
<organism evidence="15 16">
    <name type="scientific">Skermanella stibiiresistens SB22</name>
    <dbReference type="NCBI Taxonomy" id="1385369"/>
    <lineage>
        <taxon>Bacteria</taxon>
        <taxon>Pseudomonadati</taxon>
        <taxon>Pseudomonadota</taxon>
        <taxon>Alphaproteobacteria</taxon>
        <taxon>Rhodospirillales</taxon>
        <taxon>Azospirillaceae</taxon>
        <taxon>Skermanella</taxon>
    </lineage>
</organism>
<keyword evidence="8" id="KW-0547">Nucleotide-binding</keyword>
<evidence type="ECO:0000256" key="2">
    <source>
        <dbReference type="ARBA" id="ARBA00004651"/>
    </source>
</evidence>
<sequence>MALIGLRTLLAASVGGIGLLFTVGTAILLESEAEKRMSILIQEQLQEYDDEVAGDLDHGMSERYSDLLVASSLDTIRSTSASVAEKRAVLNRMKETFPAYAWIGFIEPSGIVTAATNGVLEGFDANARGWWKQALERPYVGDVHDAIVLATLLYPSDSTPPRFLDFAAPVHGTDGKVLGVIAAHLSWDWTEEVQRSVLDDAKQSRGIEGMILSKDGTVILGPIQLLGRKLSPSQMEVTGTSVSPIDFDGEEYLTSIVSTQGQGDYLGLGWRVAVRQPMSSAMLPVRELRDAVMIAGAVLSVAAVLLGLALAVWIARPLRGLSKAVEQRRRGLTGTMPVTSGYKEITTLSDAVGTYLNELNSHERRLVDSLNEKERLLKEKTTLVREIHHRVKNNLQIILSLMLVEKSRLKKNPTVSGADRLEALAGRVNVMGRLHDQFYKSENLAFVDLASQIEMLCDAIADNHHPAHENASIAIRVDADPVICRVEMAMPIGLLVNELVSNALRHAFPNGASGNIEVTLKGGDTITLRVADDGVGCGEQMPEGGIGGIMIAALTIQLNGKIQYRSAPGCVVDIAIPRETVEEEATSAEMLALTGQPAGTHVA</sequence>
<evidence type="ECO:0000313" key="15">
    <source>
        <dbReference type="EMBL" id="EWY42294.1"/>
    </source>
</evidence>
<accession>W9H8E5</accession>
<dbReference type="EMBL" id="AVFL01000002">
    <property type="protein sequence ID" value="EWY42294.1"/>
    <property type="molecule type" value="Genomic_DNA"/>
</dbReference>
<evidence type="ECO:0000256" key="5">
    <source>
        <dbReference type="ARBA" id="ARBA00022553"/>
    </source>
</evidence>
<feature type="transmembrane region" description="Helical" evidence="13">
    <location>
        <begin position="6"/>
        <end position="29"/>
    </location>
</feature>
<dbReference type="GO" id="GO:0005524">
    <property type="term" value="F:ATP binding"/>
    <property type="evidence" value="ECO:0007669"/>
    <property type="project" value="UniProtKB-KW"/>
</dbReference>
<dbReference type="SUPFAM" id="SSF55874">
    <property type="entry name" value="ATPase domain of HSP90 chaperone/DNA topoisomerase II/histidine kinase"/>
    <property type="match status" value="1"/>
</dbReference>
<keyword evidence="5" id="KW-0597">Phosphoprotein</keyword>
<keyword evidence="11 13" id="KW-1133">Transmembrane helix</keyword>
<evidence type="ECO:0000256" key="10">
    <source>
        <dbReference type="ARBA" id="ARBA00022840"/>
    </source>
</evidence>
<dbReference type="CDD" id="cd12914">
    <property type="entry name" value="PDC1_DGC_like"/>
    <property type="match status" value="1"/>
</dbReference>
<evidence type="ECO:0000256" key="13">
    <source>
        <dbReference type="SAM" id="Phobius"/>
    </source>
</evidence>
<evidence type="ECO:0000256" key="4">
    <source>
        <dbReference type="ARBA" id="ARBA00022475"/>
    </source>
</evidence>
<evidence type="ECO:0000256" key="3">
    <source>
        <dbReference type="ARBA" id="ARBA00012438"/>
    </source>
</evidence>
<reference evidence="15 16" key="1">
    <citation type="submission" date="2013-08" db="EMBL/GenBank/DDBJ databases">
        <title>The genome sequence of Skermanella stibiiresistens.</title>
        <authorList>
            <person name="Zhu W."/>
            <person name="Wang G."/>
        </authorList>
    </citation>
    <scope>NUCLEOTIDE SEQUENCE [LARGE SCALE GENOMIC DNA]</scope>
    <source>
        <strain evidence="15 16">SB22</strain>
    </source>
</reference>
<keyword evidence="10" id="KW-0067">ATP-binding</keyword>
<dbReference type="Gene3D" id="6.10.340.10">
    <property type="match status" value="1"/>
</dbReference>
<evidence type="ECO:0000256" key="8">
    <source>
        <dbReference type="ARBA" id="ARBA00022741"/>
    </source>
</evidence>
<name>W9H8E5_9PROT</name>
<dbReference type="Gene3D" id="3.30.450.20">
    <property type="entry name" value="PAS domain"/>
    <property type="match status" value="1"/>
</dbReference>
<dbReference type="Proteomes" id="UP000019486">
    <property type="component" value="Unassembled WGS sequence"/>
</dbReference>
<dbReference type="AlphaFoldDB" id="W9H8E5"/>
<evidence type="ECO:0000256" key="1">
    <source>
        <dbReference type="ARBA" id="ARBA00000085"/>
    </source>
</evidence>
<dbReference type="InterPro" id="IPR036890">
    <property type="entry name" value="HATPase_C_sf"/>
</dbReference>
<keyword evidence="4" id="KW-1003">Cell membrane</keyword>
<comment type="catalytic activity">
    <reaction evidence="1">
        <text>ATP + protein L-histidine = ADP + protein N-phospho-L-histidine.</text>
        <dbReference type="EC" id="2.7.13.3"/>
    </reaction>
</comment>
<dbReference type="InterPro" id="IPR011495">
    <property type="entry name" value="Sig_transdc_His_kin_sub2_dim/P"/>
</dbReference>